<organism evidence="2 3">
    <name type="scientific">Streptococcus parasanguinis</name>
    <dbReference type="NCBI Taxonomy" id="1318"/>
    <lineage>
        <taxon>Bacteria</taxon>
        <taxon>Bacillati</taxon>
        <taxon>Bacillota</taxon>
        <taxon>Bacilli</taxon>
        <taxon>Lactobacillales</taxon>
        <taxon>Streptococcaceae</taxon>
        <taxon>Streptococcus</taxon>
    </lineage>
</organism>
<accession>A0A414CLD1</accession>
<keyword evidence="1" id="KW-1133">Transmembrane helix</keyword>
<proteinExistence type="predicted"/>
<evidence type="ECO:0000313" key="2">
    <source>
        <dbReference type="EMBL" id="RHC95869.1"/>
    </source>
</evidence>
<evidence type="ECO:0000313" key="3">
    <source>
        <dbReference type="Proteomes" id="UP000285773"/>
    </source>
</evidence>
<comment type="caution">
    <text evidence="2">The sequence shown here is derived from an EMBL/GenBank/DDBJ whole genome shotgun (WGS) entry which is preliminary data.</text>
</comment>
<dbReference type="AlphaFoldDB" id="A0A414CLD1"/>
<dbReference type="PANTHER" id="PTHR41386:SF1">
    <property type="entry name" value="MEMBRANE PROTEIN"/>
    <property type="match status" value="1"/>
</dbReference>
<dbReference type="PANTHER" id="PTHR41386">
    <property type="entry name" value="INTEGRAL MEMBRANE PROTEIN-RELATED"/>
    <property type="match status" value="1"/>
</dbReference>
<name>A0A414CLD1_STRPA</name>
<gene>
    <name evidence="2" type="ORF">DW820_01705</name>
</gene>
<dbReference type="InterPro" id="IPR010406">
    <property type="entry name" value="DUF1003"/>
</dbReference>
<sequence>MKGNSMLKIDIIDGKEYEDGQGSLIADLDHSIQQMLKTSYPESQMDDFITYKNLSQYCMDYLGQIIDRANDKNDAIKQQVTAVMPESERPFNVEDRLTASYTFGQRVADSVARFGGSWTFIISFIMMMAIWMLINVLHPFGWIFDPYPFILLNLALSTIAAIQAPLIMMSQNRAADYDRLQARNDFNVNMESEREIRLLHTKIDHMVQQDQTDLLEIQKLQTELLVSLSNQVSQLRQELNQERMKEVEKM</sequence>
<feature type="transmembrane region" description="Helical" evidence="1">
    <location>
        <begin position="114"/>
        <end position="134"/>
    </location>
</feature>
<evidence type="ECO:0000256" key="1">
    <source>
        <dbReference type="SAM" id="Phobius"/>
    </source>
</evidence>
<keyword evidence="1" id="KW-0472">Membrane</keyword>
<feature type="transmembrane region" description="Helical" evidence="1">
    <location>
        <begin position="146"/>
        <end position="169"/>
    </location>
</feature>
<protein>
    <submittedName>
        <fullName evidence="2">DUF1003 domain-containing protein</fullName>
    </submittedName>
</protein>
<dbReference type="Proteomes" id="UP000285773">
    <property type="component" value="Unassembled WGS sequence"/>
</dbReference>
<dbReference type="Pfam" id="PF06210">
    <property type="entry name" value="DUF1003"/>
    <property type="match status" value="1"/>
</dbReference>
<reference evidence="2 3" key="1">
    <citation type="submission" date="2018-08" db="EMBL/GenBank/DDBJ databases">
        <title>A genome reference for cultivated species of the human gut microbiota.</title>
        <authorList>
            <person name="Zou Y."/>
            <person name="Xue W."/>
            <person name="Luo G."/>
        </authorList>
    </citation>
    <scope>NUCLEOTIDE SEQUENCE [LARGE SCALE GENOMIC DNA]</scope>
    <source>
        <strain evidence="2 3">AM33-3BH</strain>
    </source>
</reference>
<dbReference type="EMBL" id="QSIO01000001">
    <property type="protein sequence ID" value="RHC95869.1"/>
    <property type="molecule type" value="Genomic_DNA"/>
</dbReference>
<keyword evidence="1" id="KW-0812">Transmembrane</keyword>